<protein>
    <submittedName>
        <fullName evidence="2">Uncharacterized protein</fullName>
    </submittedName>
</protein>
<dbReference type="AlphaFoldDB" id="A0A7C8ZVV3"/>
<keyword evidence="1" id="KW-0472">Membrane</keyword>
<evidence type="ECO:0000313" key="2">
    <source>
        <dbReference type="EMBL" id="MBA4651751.1"/>
    </source>
</evidence>
<evidence type="ECO:0000256" key="1">
    <source>
        <dbReference type="SAM" id="Phobius"/>
    </source>
</evidence>
<organism evidence="2">
    <name type="scientific">Opuntia streptacantha</name>
    <name type="common">Prickly pear cactus</name>
    <name type="synonym">Opuntia cardona</name>
    <dbReference type="NCBI Taxonomy" id="393608"/>
    <lineage>
        <taxon>Eukaryota</taxon>
        <taxon>Viridiplantae</taxon>
        <taxon>Streptophyta</taxon>
        <taxon>Embryophyta</taxon>
        <taxon>Tracheophyta</taxon>
        <taxon>Spermatophyta</taxon>
        <taxon>Magnoliopsida</taxon>
        <taxon>eudicotyledons</taxon>
        <taxon>Gunneridae</taxon>
        <taxon>Pentapetalae</taxon>
        <taxon>Caryophyllales</taxon>
        <taxon>Cactineae</taxon>
        <taxon>Cactaceae</taxon>
        <taxon>Opuntioideae</taxon>
        <taxon>Opuntia</taxon>
    </lineage>
</organism>
<proteinExistence type="predicted"/>
<keyword evidence="1" id="KW-1133">Transmembrane helix</keyword>
<reference evidence="2" key="1">
    <citation type="journal article" date="2013" name="J. Plant Res.">
        <title>Effect of fungi and light on seed germination of three Opuntia species from semiarid lands of central Mexico.</title>
        <authorList>
            <person name="Delgado-Sanchez P."/>
            <person name="Jimenez-Bremont J.F."/>
            <person name="Guerrero-Gonzalez Mde L."/>
            <person name="Flores J."/>
        </authorList>
    </citation>
    <scope>NUCLEOTIDE SEQUENCE</scope>
    <source>
        <tissue evidence="2">Cladode</tissue>
    </source>
</reference>
<accession>A0A7C8ZVV3</accession>
<reference evidence="2" key="2">
    <citation type="submission" date="2020-07" db="EMBL/GenBank/DDBJ databases">
        <authorList>
            <person name="Vera ALvarez R."/>
            <person name="Arias-Moreno D.M."/>
            <person name="Jimenez-Jacinto V."/>
            <person name="Jimenez-Bremont J.F."/>
            <person name="Swaminathan K."/>
            <person name="Moose S.P."/>
            <person name="Guerrero-Gonzalez M.L."/>
            <person name="Marino-Ramirez L."/>
            <person name="Landsman D."/>
            <person name="Rodriguez-Kessler M."/>
            <person name="Delgado-Sanchez P."/>
        </authorList>
    </citation>
    <scope>NUCLEOTIDE SEQUENCE</scope>
    <source>
        <tissue evidence="2">Cladode</tissue>
    </source>
</reference>
<feature type="transmembrane region" description="Helical" evidence="1">
    <location>
        <begin position="59"/>
        <end position="82"/>
    </location>
</feature>
<name>A0A7C8ZVV3_OPUST</name>
<sequence length="136" mass="14821">MPAALAALSAFRKSRHAMITCHLPVSARALAAARPKPEEAPVTMTLPFLSVFFCSEIDLVTTGGATADVCAIIVLFGLPFFLHVKGEKAKSAFLWSETETPKKLESFRDALNFASFEMDRAEGSKDVAWRAIAFEL</sequence>
<keyword evidence="1" id="KW-0812">Transmembrane</keyword>
<dbReference type="EMBL" id="GISG01171486">
    <property type="protein sequence ID" value="MBA4651751.1"/>
    <property type="molecule type" value="Transcribed_RNA"/>
</dbReference>